<keyword evidence="3" id="KW-0804">Transcription</keyword>
<protein>
    <submittedName>
        <fullName evidence="7">Transcriptional regulator</fullName>
    </submittedName>
</protein>
<evidence type="ECO:0000313" key="8">
    <source>
        <dbReference type="Proteomes" id="UP000224563"/>
    </source>
</evidence>
<reference evidence="7 8" key="2">
    <citation type="submission" date="2017-10" db="EMBL/GenBank/DDBJ databases">
        <authorList>
            <person name="Banno H."/>
            <person name="Chua N.-H."/>
        </authorList>
    </citation>
    <scope>NUCLEOTIDE SEQUENCE [LARGE SCALE GENOMIC DNA]</scope>
    <source>
        <strain evidence="7 8">JK623</strain>
    </source>
</reference>
<dbReference type="SMART" id="SM00354">
    <property type="entry name" value="HTH_LACI"/>
    <property type="match status" value="1"/>
</dbReference>
<evidence type="ECO:0000256" key="1">
    <source>
        <dbReference type="ARBA" id="ARBA00023015"/>
    </source>
</evidence>
<dbReference type="GO" id="GO:0003700">
    <property type="term" value="F:DNA-binding transcription factor activity"/>
    <property type="evidence" value="ECO:0007669"/>
    <property type="project" value="TreeGrafter"/>
</dbReference>
<organism evidence="7 8">
    <name type="scientific">Agathobacter ruminis</name>
    <dbReference type="NCBI Taxonomy" id="1712665"/>
    <lineage>
        <taxon>Bacteria</taxon>
        <taxon>Bacillati</taxon>
        <taxon>Bacillota</taxon>
        <taxon>Clostridia</taxon>
        <taxon>Lachnospirales</taxon>
        <taxon>Lachnospiraceae</taxon>
        <taxon>Agathobacter</taxon>
    </lineage>
</organism>
<dbReference type="PROSITE" id="PS50932">
    <property type="entry name" value="HTH_LACI_2"/>
    <property type="match status" value="1"/>
</dbReference>
<evidence type="ECO:0000256" key="2">
    <source>
        <dbReference type="ARBA" id="ARBA00023125"/>
    </source>
</evidence>
<name>A0A2G3E0U0_9FIRM</name>
<keyword evidence="4" id="KW-0812">Transmembrane</keyword>
<dbReference type="Pfam" id="PF00356">
    <property type="entry name" value="LacI"/>
    <property type="match status" value="1"/>
</dbReference>
<keyword evidence="1" id="KW-0805">Transcription regulation</keyword>
<dbReference type="PROSITE" id="PS00356">
    <property type="entry name" value="HTH_LACI_1"/>
    <property type="match status" value="1"/>
</dbReference>
<evidence type="ECO:0000259" key="5">
    <source>
        <dbReference type="PROSITE" id="PS50932"/>
    </source>
</evidence>
<comment type="caution">
    <text evidence="7">The sequence shown here is derived from an EMBL/GenBank/DDBJ whole genome shotgun (WGS) entry which is preliminary data.</text>
</comment>
<gene>
    <name evidence="7" type="ORF">CSX02_10880</name>
</gene>
<accession>A0A2G3E0U0</accession>
<keyword evidence="8" id="KW-1185">Reference proteome</keyword>
<evidence type="ECO:0000256" key="4">
    <source>
        <dbReference type="SAM" id="Phobius"/>
    </source>
</evidence>
<dbReference type="Gene3D" id="1.10.260.40">
    <property type="entry name" value="lambda repressor-like DNA-binding domains"/>
    <property type="match status" value="1"/>
</dbReference>
<feature type="domain" description="HTH lacI-type" evidence="5">
    <location>
        <begin position="50"/>
        <end position="106"/>
    </location>
</feature>
<keyword evidence="4" id="KW-0472">Membrane</keyword>
<evidence type="ECO:0000259" key="6">
    <source>
        <dbReference type="PROSITE" id="PS50943"/>
    </source>
</evidence>
<dbReference type="InterPro" id="IPR010982">
    <property type="entry name" value="Lambda_DNA-bd_dom_sf"/>
</dbReference>
<sequence length="310" mass="35502">MLVHLISFSPSKNNHALILTNYFFTLIIILKLLKRLNPFMEDLKMSRKKITIKDVARQAGVSTATVSYIVNNRTDIKITEETRKKVLQVVNLLNYSPNQAAQALAANRKSLLATYLPATDTLLQNAENLYILKTLTNYFHQKKYEMIILNDLDLEKCDQADAIICYNTDSETFHKLGNNNFIPLLAVDCMINDPLFFQINSDPNRLKEAADRFFHGEDYSFVMLVTPNKPREQFLQTAFPKMTFVSTPQECNAISGKNILTCDHTLYELLKEENEVCYVPSLNEQKLSTIHTCMEEALARTPLDQHDVLV</sequence>
<dbReference type="EMBL" id="PDYG01000112">
    <property type="protein sequence ID" value="PHU36878.1"/>
    <property type="molecule type" value="Genomic_DNA"/>
</dbReference>
<feature type="domain" description="HTH cro/C1-type" evidence="6">
    <location>
        <begin position="47"/>
        <end position="79"/>
    </location>
</feature>
<reference evidence="7 8" key="1">
    <citation type="submission" date="2017-10" db="EMBL/GenBank/DDBJ databases">
        <title>Resolving the taxonomy of Roseburia spp., Eubacterium rectale and Agathobacter spp. through phylogenomic analysis.</title>
        <authorList>
            <person name="Sheridan P.O."/>
            <person name="Walker A.W."/>
            <person name="Duncan S.H."/>
            <person name="Scott K.P."/>
            <person name="Toole P.W.O."/>
            <person name="Luis P."/>
            <person name="Flint H.J."/>
        </authorList>
    </citation>
    <scope>NUCLEOTIDE SEQUENCE [LARGE SCALE GENOMIC DNA]</scope>
    <source>
        <strain evidence="7 8">JK623</strain>
    </source>
</reference>
<keyword evidence="2" id="KW-0238">DNA-binding</keyword>
<evidence type="ECO:0000256" key="3">
    <source>
        <dbReference type="ARBA" id="ARBA00023163"/>
    </source>
</evidence>
<keyword evidence="4" id="KW-1133">Transmembrane helix</keyword>
<dbReference type="InterPro" id="IPR001387">
    <property type="entry name" value="Cro/C1-type_HTH"/>
</dbReference>
<dbReference type="SUPFAM" id="SSF47413">
    <property type="entry name" value="lambda repressor-like DNA-binding domains"/>
    <property type="match status" value="1"/>
</dbReference>
<feature type="transmembrane region" description="Helical" evidence="4">
    <location>
        <begin position="15"/>
        <end position="33"/>
    </location>
</feature>
<proteinExistence type="predicted"/>
<dbReference type="PANTHER" id="PTHR30146:SF24">
    <property type="entry name" value="XYLOSE OPERON REGULATORY PROTEIN"/>
    <property type="match status" value="1"/>
</dbReference>
<dbReference type="GO" id="GO:0000976">
    <property type="term" value="F:transcription cis-regulatory region binding"/>
    <property type="evidence" value="ECO:0007669"/>
    <property type="project" value="TreeGrafter"/>
</dbReference>
<dbReference type="Proteomes" id="UP000224563">
    <property type="component" value="Unassembled WGS sequence"/>
</dbReference>
<dbReference type="PRINTS" id="PR00036">
    <property type="entry name" value="HTHLACI"/>
</dbReference>
<dbReference type="AlphaFoldDB" id="A0A2G3E0U0"/>
<dbReference type="InterPro" id="IPR000843">
    <property type="entry name" value="HTH_LacI"/>
</dbReference>
<dbReference type="CDD" id="cd01392">
    <property type="entry name" value="HTH_LacI"/>
    <property type="match status" value="1"/>
</dbReference>
<dbReference type="PROSITE" id="PS50943">
    <property type="entry name" value="HTH_CROC1"/>
    <property type="match status" value="1"/>
</dbReference>
<evidence type="ECO:0000313" key="7">
    <source>
        <dbReference type="EMBL" id="PHU36878.1"/>
    </source>
</evidence>
<dbReference type="PANTHER" id="PTHR30146">
    <property type="entry name" value="LACI-RELATED TRANSCRIPTIONAL REPRESSOR"/>
    <property type="match status" value="1"/>
</dbReference>